<organism evidence="24 25">
    <name type="scientific">Aquilegia coerulea</name>
    <name type="common">Rocky mountain columbine</name>
    <dbReference type="NCBI Taxonomy" id="218851"/>
    <lineage>
        <taxon>Eukaryota</taxon>
        <taxon>Viridiplantae</taxon>
        <taxon>Streptophyta</taxon>
        <taxon>Embryophyta</taxon>
        <taxon>Tracheophyta</taxon>
        <taxon>Spermatophyta</taxon>
        <taxon>Magnoliopsida</taxon>
        <taxon>Ranunculales</taxon>
        <taxon>Ranunculaceae</taxon>
        <taxon>Thalictroideae</taxon>
        <taxon>Aquilegia</taxon>
    </lineage>
</organism>
<keyword evidence="7 20" id="KW-0479">Metal-binding</keyword>
<evidence type="ECO:0000313" key="24">
    <source>
        <dbReference type="EMBL" id="PIA40958.1"/>
    </source>
</evidence>
<feature type="domain" description="Protein kinase" evidence="22">
    <location>
        <begin position="169"/>
        <end position="449"/>
    </location>
</feature>
<dbReference type="GO" id="GO:0046872">
    <property type="term" value="F:metal ion binding"/>
    <property type="evidence" value="ECO:0007669"/>
    <property type="project" value="UniProtKB-UniRule"/>
</dbReference>
<evidence type="ECO:0000256" key="12">
    <source>
        <dbReference type="ARBA" id="ARBA00022989"/>
    </source>
</evidence>
<keyword evidence="11 18" id="KW-0067">ATP-binding</keyword>
<dbReference type="EC" id="2.7.11.1" evidence="2"/>
<dbReference type="PANTHER" id="PTHR27009">
    <property type="entry name" value="RUST RESISTANCE KINASE LR10-RELATED"/>
    <property type="match status" value="1"/>
</dbReference>
<evidence type="ECO:0000256" key="18">
    <source>
        <dbReference type="PROSITE-ProRule" id="PRU10141"/>
    </source>
</evidence>
<evidence type="ECO:0000256" key="20">
    <source>
        <dbReference type="RuleBase" id="RU362121"/>
    </source>
</evidence>
<keyword evidence="3 19" id="KW-0723">Serine/threonine-protein kinase</keyword>
<dbReference type="InterPro" id="IPR001245">
    <property type="entry name" value="Ser-Thr/Tyr_kinase_cat_dom"/>
</dbReference>
<dbReference type="Gene3D" id="3.10.120.10">
    <property type="entry name" value="Cytochrome b5-like heme/steroid binding domain"/>
    <property type="match status" value="1"/>
</dbReference>
<dbReference type="SUPFAM" id="SSF55856">
    <property type="entry name" value="Cytochrome b5-like heme/steroid binding domain"/>
    <property type="match status" value="1"/>
</dbReference>
<dbReference type="PRINTS" id="PR00363">
    <property type="entry name" value="CYTOCHROMEB5"/>
</dbReference>
<sequence length="472" mass="52379">MAMMDEYYVGEIVSNASSEPMVSGGNVFTLAEVSKHNNSKDCWLVINNKVYDVTKFMDDHPGGDLALLSATGKDATDDFKDVGHSSSAMAIMDEYYVGEFATNVSVESIVDDLTGWDTTDSTTMAMMDGYSVGEPVSNSGSESIARLFSELAREKPRPYSHAELMKFTEEFSIKVGSGGFGDVYKGQFPDGVPVAVKVLKNSHPDVMEKQFVAEVSTMGRTYHRNLIKLYGFCYEDNIKALIYEYMENGALDKVLFKNHLDLQWGKLYNIAIEIAQGISYLHDSCHPQIIHHDIKPGNVLLDSKLSPKVIDFGMARLNRDLSQFAQTGIRGTYGYVAPEICLGMQAVSYKCDVYSFGMMLFDILGSKRKVAGQGWLPGEVRDKFQQKQLETIIMDCGIVEEEDKIDAKTLSIVALLCAEHNPRNRPSMSTVVKMLEGEIPLWTPVDPFPLYDSSSENSTIGGSTRSRHRGHS</sequence>
<evidence type="ECO:0000256" key="2">
    <source>
        <dbReference type="ARBA" id="ARBA00012513"/>
    </source>
</evidence>
<dbReference type="InterPro" id="IPR001199">
    <property type="entry name" value="Cyt_B5-like_heme/steroid-bd"/>
</dbReference>
<keyword evidence="8" id="KW-0732">Signal</keyword>
<dbReference type="STRING" id="218851.A0A2G5DBQ6"/>
<reference evidence="24 25" key="1">
    <citation type="submission" date="2017-09" db="EMBL/GenBank/DDBJ databases">
        <title>WGS assembly of Aquilegia coerulea Goldsmith.</title>
        <authorList>
            <person name="Hodges S."/>
            <person name="Kramer E."/>
            <person name="Nordborg M."/>
            <person name="Tomkins J."/>
            <person name="Borevitz J."/>
            <person name="Derieg N."/>
            <person name="Yan J."/>
            <person name="Mihaltcheva S."/>
            <person name="Hayes R.D."/>
            <person name="Rokhsar D."/>
        </authorList>
    </citation>
    <scope>NUCLEOTIDE SEQUENCE [LARGE SCALE GENOMIC DNA]</scope>
    <source>
        <strain evidence="25">cv. Goldsmith</strain>
    </source>
</reference>
<gene>
    <name evidence="24" type="ORF">AQUCO_02300020v1</name>
</gene>
<dbReference type="PROSITE" id="PS50255">
    <property type="entry name" value="CYTOCHROME_B5_2"/>
    <property type="match status" value="1"/>
</dbReference>
<feature type="region of interest" description="Disordered" evidence="21">
    <location>
        <begin position="453"/>
        <end position="472"/>
    </location>
</feature>
<evidence type="ECO:0000256" key="5">
    <source>
        <dbReference type="ARBA" id="ARBA00022679"/>
    </source>
</evidence>
<dbReference type="GO" id="GO:0016020">
    <property type="term" value="C:membrane"/>
    <property type="evidence" value="ECO:0007669"/>
    <property type="project" value="UniProtKB-SubCell"/>
</dbReference>
<accession>A0A2G5DBQ6</accession>
<dbReference type="GO" id="GO:0020037">
    <property type="term" value="F:heme binding"/>
    <property type="evidence" value="ECO:0007669"/>
    <property type="project" value="UniProtKB-UniRule"/>
</dbReference>
<dbReference type="Pfam" id="PF07714">
    <property type="entry name" value="PK_Tyr_Ser-Thr"/>
    <property type="match status" value="1"/>
</dbReference>
<dbReference type="PROSITE" id="PS00107">
    <property type="entry name" value="PROTEIN_KINASE_ATP"/>
    <property type="match status" value="1"/>
</dbReference>
<evidence type="ECO:0000256" key="3">
    <source>
        <dbReference type="ARBA" id="ARBA00022527"/>
    </source>
</evidence>
<feature type="domain" description="Cytochrome b5 heme-binding" evidence="23">
    <location>
        <begin position="25"/>
        <end position="101"/>
    </location>
</feature>
<keyword evidence="25" id="KW-1185">Reference proteome</keyword>
<dbReference type="OrthoDB" id="260519at2759"/>
<feature type="binding site" evidence="18">
    <location>
        <position position="197"/>
    </location>
    <ligand>
        <name>ATP</name>
        <dbReference type="ChEBI" id="CHEBI:30616"/>
    </ligand>
</feature>
<evidence type="ECO:0000256" key="9">
    <source>
        <dbReference type="ARBA" id="ARBA00022741"/>
    </source>
</evidence>
<keyword evidence="9 18" id="KW-0547">Nucleotide-binding</keyword>
<dbReference type="GO" id="GO:0005524">
    <property type="term" value="F:ATP binding"/>
    <property type="evidence" value="ECO:0007669"/>
    <property type="project" value="UniProtKB-UniRule"/>
</dbReference>
<evidence type="ECO:0000256" key="13">
    <source>
        <dbReference type="ARBA" id="ARBA00023004"/>
    </source>
</evidence>
<keyword evidence="4 20" id="KW-0349">Heme</keyword>
<keyword evidence="14" id="KW-0472">Membrane</keyword>
<dbReference type="SMART" id="SM01117">
    <property type="entry name" value="Cyt-b5"/>
    <property type="match status" value="1"/>
</dbReference>
<keyword evidence="5" id="KW-0808">Transferase</keyword>
<dbReference type="InParanoid" id="A0A2G5DBQ6"/>
<dbReference type="InterPro" id="IPR018506">
    <property type="entry name" value="Cyt_B5_heme-BS"/>
</dbReference>
<protein>
    <recommendedName>
        <fullName evidence="2">non-specific serine/threonine protein kinase</fullName>
        <ecNumber evidence="2">2.7.11.1</ecNumber>
    </recommendedName>
</protein>
<dbReference type="InterPro" id="IPR045874">
    <property type="entry name" value="LRK10/LRL21-25-like"/>
</dbReference>
<comment type="catalytic activity">
    <reaction evidence="16">
        <text>L-threonyl-[protein] + ATP = O-phospho-L-threonyl-[protein] + ADP + H(+)</text>
        <dbReference type="Rhea" id="RHEA:46608"/>
        <dbReference type="Rhea" id="RHEA-COMP:11060"/>
        <dbReference type="Rhea" id="RHEA-COMP:11605"/>
        <dbReference type="ChEBI" id="CHEBI:15378"/>
        <dbReference type="ChEBI" id="CHEBI:30013"/>
        <dbReference type="ChEBI" id="CHEBI:30616"/>
        <dbReference type="ChEBI" id="CHEBI:61977"/>
        <dbReference type="ChEBI" id="CHEBI:456216"/>
        <dbReference type="EC" id="2.7.11.1"/>
    </reaction>
</comment>
<dbReference type="InterPro" id="IPR011009">
    <property type="entry name" value="Kinase-like_dom_sf"/>
</dbReference>
<keyword evidence="13 20" id="KW-0408">Iron</keyword>
<dbReference type="SUPFAM" id="SSF56112">
    <property type="entry name" value="Protein kinase-like (PK-like)"/>
    <property type="match status" value="1"/>
</dbReference>
<dbReference type="PROSITE" id="PS50011">
    <property type="entry name" value="PROTEIN_KINASE_DOM"/>
    <property type="match status" value="1"/>
</dbReference>
<dbReference type="FunFam" id="1.10.510.10:FF:001023">
    <property type="entry name" value="Os07g0541700 protein"/>
    <property type="match status" value="1"/>
</dbReference>
<feature type="compositionally biased region" description="Polar residues" evidence="21">
    <location>
        <begin position="453"/>
        <end position="464"/>
    </location>
</feature>
<evidence type="ECO:0000256" key="14">
    <source>
        <dbReference type="ARBA" id="ARBA00023136"/>
    </source>
</evidence>
<evidence type="ECO:0000256" key="21">
    <source>
        <dbReference type="SAM" id="MobiDB-lite"/>
    </source>
</evidence>
<dbReference type="Pfam" id="PF00173">
    <property type="entry name" value="Cyt-b5"/>
    <property type="match status" value="1"/>
</dbReference>
<evidence type="ECO:0000259" key="22">
    <source>
        <dbReference type="PROSITE" id="PS50011"/>
    </source>
</evidence>
<keyword evidence="10" id="KW-0418">Kinase</keyword>
<dbReference type="EMBL" id="KZ305040">
    <property type="protein sequence ID" value="PIA40958.1"/>
    <property type="molecule type" value="Genomic_DNA"/>
</dbReference>
<comment type="similarity">
    <text evidence="19">Belongs to the protein kinase superfamily.</text>
</comment>
<evidence type="ECO:0000256" key="16">
    <source>
        <dbReference type="ARBA" id="ARBA00047899"/>
    </source>
</evidence>
<evidence type="ECO:0000256" key="1">
    <source>
        <dbReference type="ARBA" id="ARBA00004479"/>
    </source>
</evidence>
<keyword evidence="15" id="KW-0325">Glycoprotein</keyword>
<keyword evidence="6" id="KW-0812">Transmembrane</keyword>
<evidence type="ECO:0000256" key="17">
    <source>
        <dbReference type="ARBA" id="ARBA00048679"/>
    </source>
</evidence>
<evidence type="ECO:0000256" key="19">
    <source>
        <dbReference type="RuleBase" id="RU000304"/>
    </source>
</evidence>
<dbReference type="FunFam" id="3.10.120.10:FF:000002">
    <property type="entry name" value="Cytochrome b5 type B"/>
    <property type="match status" value="1"/>
</dbReference>
<dbReference type="AlphaFoldDB" id="A0A2G5DBQ6"/>
<dbReference type="SMART" id="SM00220">
    <property type="entry name" value="S_TKc"/>
    <property type="match status" value="1"/>
</dbReference>
<evidence type="ECO:0000256" key="10">
    <source>
        <dbReference type="ARBA" id="ARBA00022777"/>
    </source>
</evidence>
<dbReference type="PROSITE" id="PS00108">
    <property type="entry name" value="PROTEIN_KINASE_ST"/>
    <property type="match status" value="1"/>
</dbReference>
<dbReference type="GO" id="GO:0004674">
    <property type="term" value="F:protein serine/threonine kinase activity"/>
    <property type="evidence" value="ECO:0007669"/>
    <property type="project" value="UniProtKB-KW"/>
</dbReference>
<evidence type="ECO:0000313" key="25">
    <source>
        <dbReference type="Proteomes" id="UP000230069"/>
    </source>
</evidence>
<dbReference type="PROSITE" id="PS00191">
    <property type="entry name" value="CYTOCHROME_B5_1"/>
    <property type="match status" value="1"/>
</dbReference>
<evidence type="ECO:0000256" key="6">
    <source>
        <dbReference type="ARBA" id="ARBA00022692"/>
    </source>
</evidence>
<proteinExistence type="inferred from homology"/>
<comment type="catalytic activity">
    <reaction evidence="17">
        <text>L-seryl-[protein] + ATP = O-phospho-L-seryl-[protein] + ADP + H(+)</text>
        <dbReference type="Rhea" id="RHEA:17989"/>
        <dbReference type="Rhea" id="RHEA-COMP:9863"/>
        <dbReference type="Rhea" id="RHEA-COMP:11604"/>
        <dbReference type="ChEBI" id="CHEBI:15378"/>
        <dbReference type="ChEBI" id="CHEBI:29999"/>
        <dbReference type="ChEBI" id="CHEBI:30616"/>
        <dbReference type="ChEBI" id="CHEBI:83421"/>
        <dbReference type="ChEBI" id="CHEBI:456216"/>
        <dbReference type="EC" id="2.7.11.1"/>
    </reaction>
</comment>
<name>A0A2G5DBQ6_AQUCA</name>
<dbReference type="InterPro" id="IPR017441">
    <property type="entry name" value="Protein_kinase_ATP_BS"/>
</dbReference>
<evidence type="ECO:0000256" key="7">
    <source>
        <dbReference type="ARBA" id="ARBA00022723"/>
    </source>
</evidence>
<evidence type="ECO:0000259" key="23">
    <source>
        <dbReference type="PROSITE" id="PS50255"/>
    </source>
</evidence>
<evidence type="ECO:0000256" key="15">
    <source>
        <dbReference type="ARBA" id="ARBA00023180"/>
    </source>
</evidence>
<dbReference type="InterPro" id="IPR000719">
    <property type="entry name" value="Prot_kinase_dom"/>
</dbReference>
<evidence type="ECO:0000256" key="8">
    <source>
        <dbReference type="ARBA" id="ARBA00022729"/>
    </source>
</evidence>
<evidence type="ECO:0000256" key="11">
    <source>
        <dbReference type="ARBA" id="ARBA00022840"/>
    </source>
</evidence>
<evidence type="ECO:0000256" key="4">
    <source>
        <dbReference type="ARBA" id="ARBA00022617"/>
    </source>
</evidence>
<dbReference type="Gene3D" id="3.30.200.20">
    <property type="entry name" value="Phosphorylase Kinase, domain 1"/>
    <property type="match status" value="1"/>
</dbReference>
<comment type="subcellular location">
    <subcellularLocation>
        <location evidence="1">Membrane</location>
        <topology evidence="1">Single-pass type I membrane protein</topology>
    </subcellularLocation>
</comment>
<dbReference type="Proteomes" id="UP000230069">
    <property type="component" value="Unassembled WGS sequence"/>
</dbReference>
<dbReference type="InterPro" id="IPR008271">
    <property type="entry name" value="Ser/Thr_kinase_AS"/>
</dbReference>
<comment type="similarity">
    <text evidence="20">Belongs to the cytochrome b5 family.</text>
</comment>
<keyword evidence="12" id="KW-1133">Transmembrane helix</keyword>
<dbReference type="Gene3D" id="1.10.510.10">
    <property type="entry name" value="Transferase(Phosphotransferase) domain 1"/>
    <property type="match status" value="1"/>
</dbReference>
<dbReference type="InterPro" id="IPR036400">
    <property type="entry name" value="Cyt_B5-like_heme/steroid_sf"/>
</dbReference>